<feature type="domain" description="Phytase-like" evidence="1">
    <location>
        <begin position="1"/>
        <end position="92"/>
    </location>
</feature>
<sequence>IGNKQFLVVERAFSTGRQKCTIKIFMANASKASDIKDVPSLLLDAQSYPMTKKLLFNFDNVDQFIDNVEGITLGPVLPNGHQTIVLVVDNNFSQFE</sequence>
<name>A0ABU8GV52_9ACTN</name>
<feature type="non-terminal residue" evidence="2">
    <location>
        <position position="1"/>
    </location>
</feature>
<keyword evidence="3" id="KW-1185">Reference proteome</keyword>
<protein>
    <submittedName>
        <fullName evidence="2">Esterase-like activity of phytase family protein</fullName>
    </submittedName>
</protein>
<dbReference type="InterPro" id="IPR027372">
    <property type="entry name" value="Phytase-like_dom"/>
</dbReference>
<dbReference type="Proteomes" id="UP001365781">
    <property type="component" value="Unassembled WGS sequence"/>
</dbReference>
<gene>
    <name evidence="2" type="ORF">WB403_49165</name>
</gene>
<comment type="caution">
    <text evidence="2">The sequence shown here is derived from an EMBL/GenBank/DDBJ whole genome shotgun (WGS) entry which is preliminary data.</text>
</comment>
<feature type="non-terminal residue" evidence="2">
    <location>
        <position position="96"/>
    </location>
</feature>
<evidence type="ECO:0000313" key="2">
    <source>
        <dbReference type="EMBL" id="MEI5617078.1"/>
    </source>
</evidence>
<dbReference type="Pfam" id="PF13449">
    <property type="entry name" value="Phytase-like"/>
    <property type="match status" value="1"/>
</dbReference>
<dbReference type="EMBL" id="JBBAYM010000179">
    <property type="protein sequence ID" value="MEI5617078.1"/>
    <property type="molecule type" value="Genomic_DNA"/>
</dbReference>
<evidence type="ECO:0000259" key="1">
    <source>
        <dbReference type="Pfam" id="PF13449"/>
    </source>
</evidence>
<dbReference type="RefSeq" id="WP_336558992.1">
    <property type="nucleotide sequence ID" value="NZ_JBBAYM010000179.1"/>
</dbReference>
<organism evidence="2 3">
    <name type="scientific">Streptomyces brasiliscabiei</name>
    <dbReference type="NCBI Taxonomy" id="2736302"/>
    <lineage>
        <taxon>Bacteria</taxon>
        <taxon>Bacillati</taxon>
        <taxon>Actinomycetota</taxon>
        <taxon>Actinomycetes</taxon>
        <taxon>Kitasatosporales</taxon>
        <taxon>Streptomycetaceae</taxon>
        <taxon>Streptomyces</taxon>
    </lineage>
</organism>
<accession>A0ABU8GV52</accession>
<reference evidence="2 3" key="1">
    <citation type="submission" date="2024-03" db="EMBL/GenBank/DDBJ databases">
        <title>First Report of Pectobacterium brasiliscabiei causing potato scab in china.</title>
        <authorList>
            <person name="Handique U."/>
        </authorList>
    </citation>
    <scope>NUCLEOTIDE SEQUENCE [LARGE SCALE GENOMIC DNA]</scope>
    <source>
        <strain evidence="2 3">ZRIMU1503</strain>
    </source>
</reference>
<evidence type="ECO:0000313" key="3">
    <source>
        <dbReference type="Proteomes" id="UP001365781"/>
    </source>
</evidence>
<proteinExistence type="predicted"/>